<dbReference type="SMR" id="A0A1I7RTX4"/>
<gene>
    <name evidence="3" type="ORF">BXYJ_LOCUS15721</name>
</gene>
<accession>A0A1I7RTX4</accession>
<reference evidence="4" key="2">
    <citation type="submission" date="2020-08" db="EMBL/GenBank/DDBJ databases">
        <authorList>
            <person name="Kikuchi T."/>
        </authorList>
    </citation>
    <scope>NUCLEOTIDE SEQUENCE</scope>
    <source>
        <strain evidence="3">Ka4C1</strain>
    </source>
</reference>
<proteinExistence type="predicted"/>
<dbReference type="InterPro" id="IPR029069">
    <property type="entry name" value="HotDog_dom_sf"/>
</dbReference>
<dbReference type="SUPFAM" id="SSF54637">
    <property type="entry name" value="Thioesterase/thiol ester dehydrase-isomerase"/>
    <property type="match status" value="2"/>
</dbReference>
<dbReference type="PANTHER" id="PTHR13078:SF56">
    <property type="entry name" value="PEROXISOMAL MULTIFUNCTIONAL ENZYME TYPE 2"/>
    <property type="match status" value="1"/>
</dbReference>
<dbReference type="Pfam" id="PF22622">
    <property type="entry name" value="MFE-2_hydrat-2_N"/>
    <property type="match status" value="1"/>
</dbReference>
<dbReference type="eggNOG" id="KOG1206">
    <property type="taxonomic scope" value="Eukaryota"/>
</dbReference>
<dbReference type="Proteomes" id="UP000095284">
    <property type="component" value="Unplaced"/>
</dbReference>
<evidence type="ECO:0000259" key="1">
    <source>
        <dbReference type="Pfam" id="PF01575"/>
    </source>
</evidence>
<evidence type="ECO:0000313" key="7">
    <source>
        <dbReference type="WBParaSite" id="BXY_0418000.1"/>
    </source>
</evidence>
<dbReference type="GO" id="GO:0003857">
    <property type="term" value="F:(3S)-3-hydroxyacyl-CoA dehydrogenase (NAD+) activity"/>
    <property type="evidence" value="ECO:0007669"/>
    <property type="project" value="TreeGrafter"/>
</dbReference>
<reference evidence="7" key="1">
    <citation type="submission" date="2016-11" db="UniProtKB">
        <authorList>
            <consortium name="WormBaseParasite"/>
        </authorList>
    </citation>
    <scope>IDENTIFICATION</scope>
</reference>
<dbReference type="EMBL" id="CAJFCV020000006">
    <property type="protein sequence ID" value="CAG9132121.1"/>
    <property type="molecule type" value="Genomic_DNA"/>
</dbReference>
<dbReference type="WBParaSite" id="BXY_0418000.1">
    <property type="protein sequence ID" value="BXY_0418000.1"/>
    <property type="gene ID" value="BXY_0418000"/>
</dbReference>
<dbReference type="AlphaFoldDB" id="A0A1I7RTX4"/>
<sequence length="291" mass="32904">MPINLEVAKKYRSPAVFKEYSEHHGVLFALACNASAKTHLSLLYEEHRDFQISPIFLVALGMQSFSLDKTPGVECDLDDLLHLDQYLEVIDEIPKSTTLRQDVRIVDVLDKKNAAVIIRNIESYDDKTNKKLAYMQFAIYQKNGGGFGGNPTSPVEIPLERINKKLEIDKVFEIQTSVNQAAIFRQCNGCKFPLHIDPTVAKEKGFPDPLLHGICTLGISVQAIIDHYAKGDWRMLKSLKCRFSAPVYPGDQLEVKVYRDEGKLRFETMNLTTNRTAISSAYVVLKESHKL</sequence>
<name>A0A1I7RTX4_BURXY</name>
<keyword evidence="6" id="KW-1185">Reference proteome</keyword>
<evidence type="ECO:0000313" key="6">
    <source>
        <dbReference type="Proteomes" id="UP000659654"/>
    </source>
</evidence>
<dbReference type="GO" id="GO:0006635">
    <property type="term" value="P:fatty acid beta-oxidation"/>
    <property type="evidence" value="ECO:0007669"/>
    <property type="project" value="TreeGrafter"/>
</dbReference>
<dbReference type="GO" id="GO:0005777">
    <property type="term" value="C:peroxisome"/>
    <property type="evidence" value="ECO:0007669"/>
    <property type="project" value="TreeGrafter"/>
</dbReference>
<dbReference type="InterPro" id="IPR002539">
    <property type="entry name" value="MaoC-like_dom"/>
</dbReference>
<evidence type="ECO:0000259" key="2">
    <source>
        <dbReference type="Pfam" id="PF22622"/>
    </source>
</evidence>
<dbReference type="Proteomes" id="UP000659654">
    <property type="component" value="Unassembled WGS sequence"/>
</dbReference>
<dbReference type="OrthoDB" id="60204at2759"/>
<organism evidence="5 7">
    <name type="scientific">Bursaphelenchus xylophilus</name>
    <name type="common">Pinewood nematode worm</name>
    <name type="synonym">Aphelenchoides xylophilus</name>
    <dbReference type="NCBI Taxonomy" id="6326"/>
    <lineage>
        <taxon>Eukaryota</taxon>
        <taxon>Metazoa</taxon>
        <taxon>Ecdysozoa</taxon>
        <taxon>Nematoda</taxon>
        <taxon>Chromadorea</taxon>
        <taxon>Rhabditida</taxon>
        <taxon>Tylenchina</taxon>
        <taxon>Tylenchomorpha</taxon>
        <taxon>Aphelenchoidea</taxon>
        <taxon>Aphelenchoididae</taxon>
        <taxon>Bursaphelenchus</taxon>
    </lineage>
</organism>
<feature type="domain" description="Peroxisomal multifunctional enzyme type 2-like N-terminal" evidence="2">
    <location>
        <begin position="19"/>
        <end position="141"/>
    </location>
</feature>
<feature type="domain" description="MaoC-like" evidence="1">
    <location>
        <begin position="170"/>
        <end position="278"/>
    </location>
</feature>
<dbReference type="Gene3D" id="3.10.129.10">
    <property type="entry name" value="Hotdog Thioesterase"/>
    <property type="match status" value="1"/>
</dbReference>
<dbReference type="Pfam" id="PF01575">
    <property type="entry name" value="MaoC_dehydratas"/>
    <property type="match status" value="1"/>
</dbReference>
<evidence type="ECO:0000313" key="4">
    <source>
        <dbReference type="EMBL" id="CAG9132121.1"/>
    </source>
</evidence>
<protein>
    <submittedName>
        <fullName evidence="3">(pine wood nematode) hypothetical protein</fullName>
    </submittedName>
</protein>
<dbReference type="GO" id="GO:0018812">
    <property type="term" value="F:3-hydroxyacyl-CoA dehydratase activity"/>
    <property type="evidence" value="ECO:0007669"/>
    <property type="project" value="UniProtKB-ARBA"/>
</dbReference>
<dbReference type="Proteomes" id="UP000582659">
    <property type="component" value="Unassembled WGS sequence"/>
</dbReference>
<evidence type="ECO:0000313" key="3">
    <source>
        <dbReference type="EMBL" id="CAD5235630.1"/>
    </source>
</evidence>
<dbReference type="PANTHER" id="PTHR13078">
    <property type="entry name" value="PEROXISOMAL MULTIFUNCTIONAL ENZYME TYPE 2-RELATED"/>
    <property type="match status" value="1"/>
</dbReference>
<dbReference type="EMBL" id="CAJFDI010000006">
    <property type="protein sequence ID" value="CAD5235630.1"/>
    <property type="molecule type" value="Genomic_DNA"/>
</dbReference>
<dbReference type="GO" id="GO:0044594">
    <property type="term" value="F:17-beta-hydroxysteroid dehydrogenase (NAD+) activity"/>
    <property type="evidence" value="ECO:0007669"/>
    <property type="project" value="TreeGrafter"/>
</dbReference>
<dbReference type="InterPro" id="IPR054357">
    <property type="entry name" value="MFE-2_N"/>
</dbReference>
<evidence type="ECO:0000313" key="5">
    <source>
        <dbReference type="Proteomes" id="UP000095284"/>
    </source>
</evidence>